<feature type="region of interest" description="Disordered" evidence="1">
    <location>
        <begin position="34"/>
        <end position="61"/>
    </location>
</feature>
<evidence type="ECO:0000256" key="1">
    <source>
        <dbReference type="SAM" id="MobiDB-lite"/>
    </source>
</evidence>
<protein>
    <submittedName>
        <fullName evidence="2">Uncharacterized protein</fullName>
    </submittedName>
</protein>
<name>A0A0D8Y759_DICVI</name>
<dbReference type="AlphaFoldDB" id="A0A0D8Y759"/>
<evidence type="ECO:0000313" key="3">
    <source>
        <dbReference type="Proteomes" id="UP000053766"/>
    </source>
</evidence>
<gene>
    <name evidence="2" type="ORF">DICVIV_01743</name>
</gene>
<feature type="non-terminal residue" evidence="2">
    <location>
        <position position="336"/>
    </location>
</feature>
<accession>A0A0D8Y759</accession>
<dbReference type="OrthoDB" id="5857539at2759"/>
<dbReference type="EMBL" id="KN716171">
    <property type="protein sequence ID" value="KJH52042.1"/>
    <property type="molecule type" value="Genomic_DNA"/>
</dbReference>
<reference evidence="3" key="2">
    <citation type="journal article" date="2016" name="Sci. Rep.">
        <title>Dictyocaulus viviparus genome, variome and transcriptome elucidate lungworm biology and support future intervention.</title>
        <authorList>
            <person name="McNulty S.N."/>
            <person name="Strube C."/>
            <person name="Rosa B.A."/>
            <person name="Martin J.C."/>
            <person name="Tyagi R."/>
            <person name="Choi Y.J."/>
            <person name="Wang Q."/>
            <person name="Hallsworth Pepin K."/>
            <person name="Zhang X."/>
            <person name="Ozersky P."/>
            <person name="Wilson R.K."/>
            <person name="Sternberg P.W."/>
            <person name="Gasser R.B."/>
            <person name="Mitreva M."/>
        </authorList>
    </citation>
    <scope>NUCLEOTIDE SEQUENCE [LARGE SCALE GENOMIC DNA]</scope>
    <source>
        <strain evidence="3">HannoverDv2000</strain>
    </source>
</reference>
<dbReference type="Proteomes" id="UP000053766">
    <property type="component" value="Unassembled WGS sequence"/>
</dbReference>
<sequence length="336" mass="36062">MHNVKSGDQSFIVIMVDPPPCGCVRLANGKKKRCKKHKRERRLRRKAKKGKKMVKDDDSDRKKVVELRHAGESFSDEDKAIEGAYTPDKICVVGPAGVAVLMNVDKPAGGDAGPPAKLDKSIAGILVKGPHDIPQFIPEDKIEKDEKGEPKYQHYTRGRLVKGPHGEAIFYADGQCAHDNMGKPKNVTAAGVDKSLQGKIGETVFPPCEVEINESGMPEIRQITNANDVPKDKHATVGVLTKNNDGVVVFTQTGGVAVGGKDNIGITPNSKTAPCEVIGKVVSNKDGANYVVAVNQKTKPDEKVIGKVVQGNFREPVFVREIKSSGPAAATIGAVH</sequence>
<organism evidence="2 3">
    <name type="scientific">Dictyocaulus viviparus</name>
    <name type="common">Bovine lungworm</name>
    <dbReference type="NCBI Taxonomy" id="29172"/>
    <lineage>
        <taxon>Eukaryota</taxon>
        <taxon>Metazoa</taxon>
        <taxon>Ecdysozoa</taxon>
        <taxon>Nematoda</taxon>
        <taxon>Chromadorea</taxon>
        <taxon>Rhabditida</taxon>
        <taxon>Rhabditina</taxon>
        <taxon>Rhabditomorpha</taxon>
        <taxon>Strongyloidea</taxon>
        <taxon>Metastrongylidae</taxon>
        <taxon>Dictyocaulus</taxon>
    </lineage>
</organism>
<reference evidence="2 3" key="1">
    <citation type="submission" date="2013-11" db="EMBL/GenBank/DDBJ databases">
        <title>Draft genome of the bovine lungworm Dictyocaulus viviparus.</title>
        <authorList>
            <person name="Mitreva M."/>
        </authorList>
    </citation>
    <scope>NUCLEOTIDE SEQUENCE [LARGE SCALE GENOMIC DNA]</scope>
    <source>
        <strain evidence="2 3">HannoverDv2000</strain>
    </source>
</reference>
<feature type="compositionally biased region" description="Basic residues" evidence="1">
    <location>
        <begin position="34"/>
        <end position="52"/>
    </location>
</feature>
<keyword evidence="3" id="KW-1185">Reference proteome</keyword>
<proteinExistence type="predicted"/>
<evidence type="ECO:0000313" key="2">
    <source>
        <dbReference type="EMBL" id="KJH52042.1"/>
    </source>
</evidence>